<gene>
    <name evidence="2" type="ORF">Cvel_24697</name>
</gene>
<dbReference type="VEuPathDB" id="CryptoDB:Cvel_24697"/>
<accession>A0A0G4H5F1</accession>
<dbReference type="AlphaFoldDB" id="A0A0G4H5F1"/>
<feature type="compositionally biased region" description="Basic and acidic residues" evidence="1">
    <location>
        <begin position="411"/>
        <end position="424"/>
    </location>
</feature>
<dbReference type="EMBL" id="CDMZ01001884">
    <property type="protein sequence ID" value="CEM38852.1"/>
    <property type="molecule type" value="Genomic_DNA"/>
</dbReference>
<feature type="region of interest" description="Disordered" evidence="1">
    <location>
        <begin position="366"/>
        <end position="427"/>
    </location>
</feature>
<name>A0A0G4H5F1_9ALVE</name>
<reference evidence="2" key="1">
    <citation type="submission" date="2014-11" db="EMBL/GenBank/DDBJ databases">
        <authorList>
            <person name="Otto D Thomas"/>
            <person name="Naeem Raeece"/>
        </authorList>
    </citation>
    <scope>NUCLEOTIDE SEQUENCE</scope>
</reference>
<organism evidence="2">
    <name type="scientific">Chromera velia CCMP2878</name>
    <dbReference type="NCBI Taxonomy" id="1169474"/>
    <lineage>
        <taxon>Eukaryota</taxon>
        <taxon>Sar</taxon>
        <taxon>Alveolata</taxon>
        <taxon>Colpodellida</taxon>
        <taxon>Chromeraceae</taxon>
        <taxon>Chromera</taxon>
    </lineage>
</organism>
<sequence length="542" mass="58133">MRLLLASLAEAAVSSSSSSFSSEDRETPPSFDLPTLCRLTGALGRLRLAYRDEFADAEVTRQIVEAAVARAERDAEIHAETWQAVTVGHSPGVPLGIRSVSDPGGFLSLLALLLNSLGKLWVVKEGEPWLADCGQRVVITVVSVVSRWATDSRQGVRMEEERVLSLRPDDCDAGVGVESVEKEGTEQAGRARGGNAIQRQNGDLRVGEPGFTSSVEACGSMSPLLSSNELSRLVLGMRTFGGFLTAGATEEADVGAGGGKKRGGCLDSPEGKATLQVLGVWARQVTRSQGQRKVEAKAWERAAMVFAFSEMGLGLSDPHLMISLLSACLGKSLSLLRPDGLCLLVRGIRALAFSGAPRVLLEESRGDGEPLVFKPSPSSSTSNSSAGERKRKRAVTETAEGEGMSSLSTAEEEKSSEEETHRIDTSLLSHSSSAAAVSVEMLEEALETLGPQLRRRLPAFACAALFETLGALADMRSSGLQVHFDLDIQTKQVVIDKGPWVTAEQLLSLENHIAPAFGLSHNETKEILRRLERRRQLDESNM</sequence>
<evidence type="ECO:0000313" key="2">
    <source>
        <dbReference type="EMBL" id="CEM38852.1"/>
    </source>
</evidence>
<feature type="compositionally biased region" description="Low complexity" evidence="1">
    <location>
        <begin position="375"/>
        <end position="385"/>
    </location>
</feature>
<protein>
    <submittedName>
        <fullName evidence="2">Uncharacterized protein</fullName>
    </submittedName>
</protein>
<proteinExistence type="predicted"/>
<evidence type="ECO:0000256" key="1">
    <source>
        <dbReference type="SAM" id="MobiDB-lite"/>
    </source>
</evidence>